<dbReference type="InterPro" id="IPR050161">
    <property type="entry name" value="Siro_Cobalamin_biosynth"/>
</dbReference>
<dbReference type="InterPro" id="IPR014777">
    <property type="entry name" value="4pyrrole_Mease_sub1"/>
</dbReference>
<dbReference type="InterPro" id="IPR006367">
    <property type="entry name" value="Sirohaem_synthase_N"/>
</dbReference>
<dbReference type="GO" id="GO:0019354">
    <property type="term" value="P:siroheme biosynthetic process"/>
    <property type="evidence" value="ECO:0007669"/>
    <property type="project" value="UniProtKB-UniPathway"/>
</dbReference>
<dbReference type="OrthoDB" id="9815856at2"/>
<dbReference type="CDD" id="cd11642">
    <property type="entry name" value="SUMT"/>
    <property type="match status" value="1"/>
</dbReference>
<dbReference type="InterPro" id="IPR036291">
    <property type="entry name" value="NAD(P)-bd_dom_sf"/>
</dbReference>
<gene>
    <name evidence="14" type="primary">cobA</name>
    <name evidence="14" type="ORF">GMA10_03210</name>
</gene>
<dbReference type="NCBIfam" id="NF004790">
    <property type="entry name" value="PRK06136.1"/>
    <property type="match status" value="1"/>
</dbReference>
<keyword evidence="8" id="KW-0456">Lyase</keyword>
<keyword evidence="4 14" id="KW-0808">Transferase</keyword>
<name>A0A7K1LH16_9MICC</name>
<feature type="domain" description="Tetrapyrrole methylase" evidence="13">
    <location>
        <begin position="169"/>
        <end position="373"/>
    </location>
</feature>
<dbReference type="EC" id="2.1.1.107" evidence="14"/>
<dbReference type="GO" id="GO:0032259">
    <property type="term" value="P:methylation"/>
    <property type="evidence" value="ECO:0007669"/>
    <property type="project" value="UniProtKB-KW"/>
</dbReference>
<evidence type="ECO:0000256" key="12">
    <source>
        <dbReference type="PIRSR" id="PIRSR036426-1"/>
    </source>
</evidence>
<keyword evidence="3 14" id="KW-0489">Methyltransferase</keyword>
<evidence type="ECO:0000313" key="14">
    <source>
        <dbReference type="EMBL" id="MUN54232.1"/>
    </source>
</evidence>
<dbReference type="AlphaFoldDB" id="A0A7K1LH16"/>
<dbReference type="Pfam" id="PF00590">
    <property type="entry name" value="TP_methylase"/>
    <property type="match status" value="1"/>
</dbReference>
<accession>A0A7K1LH16</accession>
<evidence type="ECO:0000256" key="1">
    <source>
        <dbReference type="ARBA" id="ARBA00005010"/>
    </source>
</evidence>
<dbReference type="GO" id="GO:0004851">
    <property type="term" value="F:uroporphyrin-III C-methyltransferase activity"/>
    <property type="evidence" value="ECO:0007669"/>
    <property type="project" value="UniProtKB-EC"/>
</dbReference>
<dbReference type="Gene3D" id="3.40.1010.10">
    <property type="entry name" value="Cobalt-precorrin-4 Transmethylase, Domain 1"/>
    <property type="match status" value="1"/>
</dbReference>
<dbReference type="NCBIfam" id="TIGR01470">
    <property type="entry name" value="cysG_Nterm"/>
    <property type="match status" value="1"/>
</dbReference>
<dbReference type="UniPathway" id="UPA00262">
    <property type="reaction ID" value="UER00222"/>
</dbReference>
<comment type="caution">
    <text evidence="14">The sequence shown here is derived from an EMBL/GenBank/DDBJ whole genome shotgun (WGS) entry which is preliminary data.</text>
</comment>
<feature type="active site" description="Proton donor" evidence="12">
    <location>
        <position position="222"/>
    </location>
</feature>
<dbReference type="Gene3D" id="3.40.50.720">
    <property type="entry name" value="NAD(P)-binding Rossmann-like Domain"/>
    <property type="match status" value="1"/>
</dbReference>
<evidence type="ECO:0000313" key="15">
    <source>
        <dbReference type="Proteomes" id="UP000462152"/>
    </source>
</evidence>
<keyword evidence="9" id="KW-0627">Porphyrin biosynthesis</keyword>
<keyword evidence="5" id="KW-0949">S-adenosyl-L-methionine</keyword>
<keyword evidence="6" id="KW-0560">Oxidoreductase</keyword>
<dbReference type="GO" id="GO:0043115">
    <property type="term" value="F:precorrin-2 dehydrogenase activity"/>
    <property type="evidence" value="ECO:0007669"/>
    <property type="project" value="UniProtKB-EC"/>
</dbReference>
<dbReference type="SUPFAM" id="SSF53790">
    <property type="entry name" value="Tetrapyrrole methylase"/>
    <property type="match status" value="1"/>
</dbReference>
<sequence>MTYPLGLQLRGLDVLVVGGGPVATRRIGPLLEDGARVTVVAPTVSPEIRDWTGRGELRWQARDFMPSDLDQVWLVLTHTSDPATQDLVSEEAARRKIFCVKGGDPEAGTAWVPSVAESHGVTVGVNANKDPRRAKRIAAWLEAALESGTAPVDPQSERVSVDDAQKPGTVALVGGGPGAVELLTVRGRFLLAMADVVVADRLGPRDVLPRLREDTVIIEVGKKAGHHPVPQSEINEILVREARTGARVVRLKGGDPFVLGRGGEEVEYCASHGIETEVVPGVTSAISVPAAAGIPVTHRGAATGFTVITGHQQLDAAPYGTDHTLVLLMGVTRLAETAERLMMAGRPESTPAAVIERGWTPEQRTTFGTLSDIAARCEARSVAAPAVIVIGDVVRLAPDSP</sequence>
<dbReference type="FunFam" id="3.40.1010.10:FF:000001">
    <property type="entry name" value="Siroheme synthase"/>
    <property type="match status" value="1"/>
</dbReference>
<organism evidence="14 15">
    <name type="scientific">Rothia koreensis</name>
    <dbReference type="NCBI Taxonomy" id="592378"/>
    <lineage>
        <taxon>Bacteria</taxon>
        <taxon>Bacillati</taxon>
        <taxon>Actinomycetota</taxon>
        <taxon>Actinomycetes</taxon>
        <taxon>Micrococcales</taxon>
        <taxon>Micrococcaceae</taxon>
        <taxon>Rothia</taxon>
    </lineage>
</organism>
<evidence type="ECO:0000256" key="9">
    <source>
        <dbReference type="ARBA" id="ARBA00023244"/>
    </source>
</evidence>
<protein>
    <submittedName>
        <fullName evidence="14">Uroporphyrinogen-III C-methyltransferase</fullName>
        <ecNumber evidence="14">2.1.1.107</ecNumber>
    </submittedName>
</protein>
<dbReference type="NCBIfam" id="TIGR01469">
    <property type="entry name" value="cobA_cysG_Cterm"/>
    <property type="match status" value="1"/>
</dbReference>
<dbReference type="InterPro" id="IPR006366">
    <property type="entry name" value="CobA/CysG_C"/>
</dbReference>
<dbReference type="InterPro" id="IPR000878">
    <property type="entry name" value="4pyrrol_Mease"/>
</dbReference>
<dbReference type="SUPFAM" id="SSF51735">
    <property type="entry name" value="NAD(P)-binding Rossmann-fold domains"/>
    <property type="match status" value="1"/>
</dbReference>
<proteinExistence type="predicted"/>
<keyword evidence="2" id="KW-0169">Cobalamin biosynthesis</keyword>
<evidence type="ECO:0000256" key="10">
    <source>
        <dbReference type="ARBA" id="ARBA00023268"/>
    </source>
</evidence>
<dbReference type="GO" id="GO:0051287">
    <property type="term" value="F:NAD binding"/>
    <property type="evidence" value="ECO:0007669"/>
    <property type="project" value="InterPro"/>
</dbReference>
<dbReference type="InterPro" id="IPR012409">
    <property type="entry name" value="Sirohaem_synth"/>
</dbReference>
<evidence type="ECO:0000256" key="5">
    <source>
        <dbReference type="ARBA" id="ARBA00022691"/>
    </source>
</evidence>
<dbReference type="GO" id="GO:0051266">
    <property type="term" value="F:sirohydrochlorin ferrochelatase activity"/>
    <property type="evidence" value="ECO:0007669"/>
    <property type="project" value="InterPro"/>
</dbReference>
<evidence type="ECO:0000256" key="4">
    <source>
        <dbReference type="ARBA" id="ARBA00022679"/>
    </source>
</evidence>
<dbReference type="PIRSF" id="PIRSF036426">
    <property type="entry name" value="Sirohaem_synth"/>
    <property type="match status" value="1"/>
</dbReference>
<comment type="catalytic activity">
    <reaction evidence="11">
        <text>precorrin-2 + NAD(+) = sirohydrochlorin + NADH + 2 H(+)</text>
        <dbReference type="Rhea" id="RHEA:15613"/>
        <dbReference type="ChEBI" id="CHEBI:15378"/>
        <dbReference type="ChEBI" id="CHEBI:57540"/>
        <dbReference type="ChEBI" id="CHEBI:57945"/>
        <dbReference type="ChEBI" id="CHEBI:58351"/>
        <dbReference type="ChEBI" id="CHEBI:58827"/>
        <dbReference type="EC" id="1.3.1.76"/>
    </reaction>
</comment>
<evidence type="ECO:0000256" key="6">
    <source>
        <dbReference type="ARBA" id="ARBA00023002"/>
    </source>
</evidence>
<evidence type="ECO:0000256" key="11">
    <source>
        <dbReference type="ARBA" id="ARBA00047561"/>
    </source>
</evidence>
<keyword evidence="15" id="KW-1185">Reference proteome</keyword>
<evidence type="ECO:0000256" key="8">
    <source>
        <dbReference type="ARBA" id="ARBA00023239"/>
    </source>
</evidence>
<dbReference type="GO" id="GO:0009236">
    <property type="term" value="P:cobalamin biosynthetic process"/>
    <property type="evidence" value="ECO:0007669"/>
    <property type="project" value="UniProtKB-KW"/>
</dbReference>
<evidence type="ECO:0000259" key="13">
    <source>
        <dbReference type="Pfam" id="PF00590"/>
    </source>
</evidence>
<dbReference type="Gene3D" id="3.30.950.10">
    <property type="entry name" value="Methyltransferase, Cobalt-precorrin-4 Transmethylase, Domain 2"/>
    <property type="match status" value="1"/>
</dbReference>
<evidence type="ECO:0000256" key="7">
    <source>
        <dbReference type="ARBA" id="ARBA00023027"/>
    </source>
</evidence>
<keyword evidence="10" id="KW-0511">Multifunctional enzyme</keyword>
<dbReference type="PANTHER" id="PTHR45790:SF3">
    <property type="entry name" value="S-ADENOSYL-L-METHIONINE-DEPENDENT UROPORPHYRINOGEN III METHYLTRANSFERASE, CHLOROPLASTIC"/>
    <property type="match status" value="1"/>
</dbReference>
<comment type="pathway">
    <text evidence="1">Porphyrin-containing compound metabolism; siroheme biosynthesis; sirohydrochlorin from precorrin-2: step 1/1.</text>
</comment>
<reference evidence="14 15" key="1">
    <citation type="submission" date="2019-12" db="EMBL/GenBank/DDBJ databases">
        <authorList>
            <person name="Li J."/>
            <person name="Shi Y."/>
            <person name="Xu G."/>
            <person name="Xiao D."/>
            <person name="Ran X."/>
        </authorList>
    </citation>
    <scope>NUCLEOTIDE SEQUENCE [LARGE SCALE GENOMIC DNA]</scope>
    <source>
        <strain evidence="14 15">JCM 15915</strain>
    </source>
</reference>
<dbReference type="PANTHER" id="PTHR45790">
    <property type="entry name" value="SIROHEME SYNTHASE-RELATED"/>
    <property type="match status" value="1"/>
</dbReference>
<dbReference type="Pfam" id="PF13241">
    <property type="entry name" value="NAD_binding_7"/>
    <property type="match status" value="1"/>
</dbReference>
<dbReference type="EMBL" id="WOGT01000001">
    <property type="protein sequence ID" value="MUN54232.1"/>
    <property type="molecule type" value="Genomic_DNA"/>
</dbReference>
<dbReference type="InterPro" id="IPR014776">
    <property type="entry name" value="4pyrrole_Mease_sub2"/>
</dbReference>
<dbReference type="InterPro" id="IPR035996">
    <property type="entry name" value="4pyrrol_Methylase_sf"/>
</dbReference>
<dbReference type="RefSeq" id="WP_129314303.1">
    <property type="nucleotide sequence ID" value="NZ_NOIQ01000001.1"/>
</dbReference>
<keyword evidence="7" id="KW-0520">NAD</keyword>
<evidence type="ECO:0000256" key="3">
    <source>
        <dbReference type="ARBA" id="ARBA00022603"/>
    </source>
</evidence>
<evidence type="ECO:0000256" key="2">
    <source>
        <dbReference type="ARBA" id="ARBA00022573"/>
    </source>
</evidence>
<feature type="active site" description="Proton acceptor" evidence="12">
    <location>
        <position position="200"/>
    </location>
</feature>
<dbReference type="Proteomes" id="UP000462152">
    <property type="component" value="Unassembled WGS sequence"/>
</dbReference>